<dbReference type="Gene3D" id="1.10.287.1490">
    <property type="match status" value="1"/>
</dbReference>
<name>A0A9D1S109_9CORY</name>
<accession>A0A9D1S109</accession>
<feature type="domain" description="C4-type zinc ribbon" evidence="3">
    <location>
        <begin position="200"/>
        <end position="234"/>
    </location>
</feature>
<evidence type="ECO:0000256" key="1">
    <source>
        <dbReference type="SAM" id="Coils"/>
    </source>
</evidence>
<comment type="caution">
    <text evidence="4">The sequence shown here is derived from an EMBL/GenBank/DDBJ whole genome shotgun (WGS) entry which is preliminary data.</text>
</comment>
<evidence type="ECO:0000256" key="2">
    <source>
        <dbReference type="SAM" id="MobiDB-lite"/>
    </source>
</evidence>
<sequence>MSNSLRCSPEFRPALASLAAADETMSVLRARLAALPERQELSRLEQQQCKREKQKLERTKESRGHHQEVNRLRQEVGKLKERVRANVKSLRAEIDKEKRRDLKHDLTAAQTRLHAAEERLARELKVVEMFAGNQDEAGAGDLQQARDRVAQASRAIEADLAAAQSRAEAARAAICDSVLAAYDEQREAHGVGAAKLQGRTCQGCFMELDPAFMKQLRAAADDEVLRCPECGVLLLV</sequence>
<feature type="coiled-coil region" evidence="1">
    <location>
        <begin position="80"/>
        <end position="119"/>
    </location>
</feature>
<evidence type="ECO:0000259" key="3">
    <source>
        <dbReference type="Pfam" id="PF02591"/>
    </source>
</evidence>
<evidence type="ECO:0000313" key="5">
    <source>
        <dbReference type="Proteomes" id="UP000824189"/>
    </source>
</evidence>
<feature type="region of interest" description="Disordered" evidence="2">
    <location>
        <begin position="44"/>
        <end position="69"/>
    </location>
</feature>
<protein>
    <recommendedName>
        <fullName evidence="3">C4-type zinc ribbon domain-containing protein</fullName>
    </recommendedName>
</protein>
<dbReference type="InterPro" id="IPR003743">
    <property type="entry name" value="Zf-RING_7"/>
</dbReference>
<keyword evidence="1" id="KW-0175">Coiled coil</keyword>
<dbReference type="EMBL" id="DXFZ01000091">
    <property type="protein sequence ID" value="HIW96307.1"/>
    <property type="molecule type" value="Genomic_DNA"/>
</dbReference>
<gene>
    <name evidence="4" type="ORF">H9867_07480</name>
</gene>
<evidence type="ECO:0000313" key="4">
    <source>
        <dbReference type="EMBL" id="HIW96307.1"/>
    </source>
</evidence>
<dbReference type="Proteomes" id="UP000824189">
    <property type="component" value="Unassembled WGS sequence"/>
</dbReference>
<reference evidence="4" key="2">
    <citation type="submission" date="2021-04" db="EMBL/GenBank/DDBJ databases">
        <authorList>
            <person name="Gilroy R."/>
        </authorList>
    </citation>
    <scope>NUCLEOTIDE SEQUENCE</scope>
    <source>
        <strain evidence="4">4376</strain>
    </source>
</reference>
<organism evidence="4 5">
    <name type="scientific">Candidatus Corynebacterium gallistercoris</name>
    <dbReference type="NCBI Taxonomy" id="2838530"/>
    <lineage>
        <taxon>Bacteria</taxon>
        <taxon>Bacillati</taxon>
        <taxon>Actinomycetota</taxon>
        <taxon>Actinomycetes</taxon>
        <taxon>Mycobacteriales</taxon>
        <taxon>Corynebacteriaceae</taxon>
        <taxon>Corynebacterium</taxon>
    </lineage>
</organism>
<proteinExistence type="predicted"/>
<reference evidence="4" key="1">
    <citation type="journal article" date="2021" name="PeerJ">
        <title>Extensive microbial diversity within the chicken gut microbiome revealed by metagenomics and culture.</title>
        <authorList>
            <person name="Gilroy R."/>
            <person name="Ravi A."/>
            <person name="Getino M."/>
            <person name="Pursley I."/>
            <person name="Horton D.L."/>
            <person name="Alikhan N.F."/>
            <person name="Baker D."/>
            <person name="Gharbi K."/>
            <person name="Hall N."/>
            <person name="Watson M."/>
            <person name="Adriaenssens E.M."/>
            <person name="Foster-Nyarko E."/>
            <person name="Jarju S."/>
            <person name="Secka A."/>
            <person name="Antonio M."/>
            <person name="Oren A."/>
            <person name="Chaudhuri R.R."/>
            <person name="La Ragione R."/>
            <person name="Hildebrand F."/>
            <person name="Pallen M.J."/>
        </authorList>
    </citation>
    <scope>NUCLEOTIDE SEQUENCE</scope>
    <source>
        <strain evidence="4">4376</strain>
    </source>
</reference>
<dbReference type="AlphaFoldDB" id="A0A9D1S109"/>
<dbReference type="Pfam" id="PF02591">
    <property type="entry name" value="Zn_ribbon_9"/>
    <property type="match status" value="1"/>
</dbReference>